<reference evidence="1" key="1">
    <citation type="submission" date="2023-01" db="EMBL/GenBank/DDBJ databases">
        <title>Vibrio sp. CB1-14 genome sequencing.</title>
        <authorList>
            <person name="Otstavnykh N."/>
            <person name="Isaeva M."/>
            <person name="Meleshko D."/>
        </authorList>
    </citation>
    <scope>NUCLEOTIDE SEQUENCE</scope>
    <source>
        <strain evidence="1">CB1-14</strain>
    </source>
</reference>
<dbReference type="EMBL" id="CP115920">
    <property type="protein sequence ID" value="XCD17044.1"/>
    <property type="molecule type" value="Genomic_DNA"/>
</dbReference>
<sequence length="319" mass="35940">MGALMYLYDFALHFAIQTLLAQHLPVALNDALVNSYDVTQLLVHSESVLKRWIESFRLFSVFGSPIINNIEILEISLTAATSQYSADLLFKLGDEHYALNWIISSPISNLSLSIMIAISALCTASTYCVLHSSATKRTKLDPATTGHEYDVELEPLPSQKDSLSIETAADSQSEPSNTQSVPTSLLTINLLERSISLDGHTLLMPKTPFFYYYWYVKRSIDDLPAYINPSISKPDIDKGRELAQIMRCFGGHARAINELELHGLKAKTLDQNRNKIKDEMLAYFGELANPYLFQKSRDPKTGRYQHQLNKDIFIIKTNT</sequence>
<gene>
    <name evidence="1" type="ORF">PG915_05825</name>
</gene>
<dbReference type="RefSeq" id="WP_353498263.1">
    <property type="nucleotide sequence ID" value="NZ_CP115920.1"/>
</dbReference>
<proteinExistence type="predicted"/>
<dbReference type="KEGG" id="vck:PG915_05825"/>
<dbReference type="AlphaFoldDB" id="A0AAU8BK62"/>
<accession>A0AAU8BK62</accession>
<name>A0AAU8BK62_9VIBR</name>
<protein>
    <submittedName>
        <fullName evidence="1">Uncharacterized protein</fullName>
    </submittedName>
</protein>
<organism evidence="1">
    <name type="scientific">Vibrio chaetopteri</name>
    <dbReference type="NCBI Taxonomy" id="3016528"/>
    <lineage>
        <taxon>Bacteria</taxon>
        <taxon>Pseudomonadati</taxon>
        <taxon>Pseudomonadota</taxon>
        <taxon>Gammaproteobacteria</taxon>
        <taxon>Vibrionales</taxon>
        <taxon>Vibrionaceae</taxon>
        <taxon>Vibrio</taxon>
    </lineage>
</organism>
<evidence type="ECO:0000313" key="1">
    <source>
        <dbReference type="EMBL" id="XCD17044.1"/>
    </source>
</evidence>